<dbReference type="InterPro" id="IPR050587">
    <property type="entry name" value="GNT1/Glycosyltrans_8"/>
</dbReference>
<dbReference type="AlphaFoldDB" id="A0A914DZ08"/>
<keyword evidence="14" id="KW-1185">Reference proteome</keyword>
<evidence type="ECO:0000256" key="1">
    <source>
        <dbReference type="ARBA" id="ARBA00001936"/>
    </source>
</evidence>
<evidence type="ECO:0000313" key="14">
    <source>
        <dbReference type="Proteomes" id="UP000887540"/>
    </source>
</evidence>
<comment type="function">
    <text evidence="13">Self-glucosylating initiator of glycogen synthesis. It catalyzes the formation of a short alpha (1,4)-glucosyl chain covalently attached via a glucose 1-O-tyrosyl linkage to internal tyrosine residues and these chains act as primers for the elongation reaction catalyzed by glycogen synthase.</text>
</comment>
<dbReference type="FunFam" id="3.90.550.10:FF:000092">
    <property type="entry name" value="Glycogenin 2"/>
    <property type="match status" value="1"/>
</dbReference>
<protein>
    <recommendedName>
        <fullName evidence="10">glycogenin glucosyltransferase</fullName>
        <ecNumber evidence="10">2.4.1.186</ecNumber>
    </recommendedName>
</protein>
<keyword evidence="4" id="KW-0808">Transferase</keyword>
<dbReference type="Gene3D" id="3.90.550.10">
    <property type="entry name" value="Spore Coat Polysaccharide Biosynthesis Protein SpsA, Chain A"/>
    <property type="match status" value="1"/>
</dbReference>
<dbReference type="SUPFAM" id="SSF53448">
    <property type="entry name" value="Nucleotide-diphospho-sugar transferases"/>
    <property type="match status" value="1"/>
</dbReference>
<reference evidence="15" key="1">
    <citation type="submission" date="2022-11" db="UniProtKB">
        <authorList>
            <consortium name="WormBaseParasite"/>
        </authorList>
    </citation>
    <scope>IDENTIFICATION</scope>
</reference>
<comment type="cofactor">
    <cofactor evidence="1">
        <name>Mn(2+)</name>
        <dbReference type="ChEBI" id="CHEBI:29035"/>
    </cofactor>
</comment>
<organism evidence="14 15">
    <name type="scientific">Acrobeloides nanus</name>
    <dbReference type="NCBI Taxonomy" id="290746"/>
    <lineage>
        <taxon>Eukaryota</taxon>
        <taxon>Metazoa</taxon>
        <taxon>Ecdysozoa</taxon>
        <taxon>Nematoda</taxon>
        <taxon>Chromadorea</taxon>
        <taxon>Rhabditida</taxon>
        <taxon>Tylenchina</taxon>
        <taxon>Cephalobomorpha</taxon>
        <taxon>Cephaloboidea</taxon>
        <taxon>Cephalobidae</taxon>
        <taxon>Acrobeloides</taxon>
    </lineage>
</organism>
<sequence>MGAISSTPQKPCSFVTWVNNDNYALGALVLGHSLRKVETKHKLHLMYSKGVSTRMLELLKMVWDEVSSCDIIDSKDENNLKLIQRPELGITFTKLHCWRLTQYSKCAFIDSDAVVVQNVDDMMNYNEIAAAADMGWPDFFNSGVYVFEPSEETYRKLLEFALEHGTFDGGDQGLLNMFFKEWHLEGADHRLSFCYNVCPSAAYGYKAALKKIGTDIKIVHFMGHHKPWHCNKGVTPMPCFWSLWQSIYHEKVREHIPAELYPGPSDEEYETVLKRGLPDFKQPGSYDNIKDIIRENLHQPS</sequence>
<evidence type="ECO:0000256" key="8">
    <source>
        <dbReference type="ARBA" id="ARBA00023211"/>
    </source>
</evidence>
<evidence type="ECO:0000256" key="13">
    <source>
        <dbReference type="ARBA" id="ARBA00057883"/>
    </source>
</evidence>
<evidence type="ECO:0000256" key="11">
    <source>
        <dbReference type="ARBA" id="ARBA00050886"/>
    </source>
</evidence>
<evidence type="ECO:0000256" key="5">
    <source>
        <dbReference type="ARBA" id="ARBA00022723"/>
    </source>
</evidence>
<evidence type="ECO:0000256" key="6">
    <source>
        <dbReference type="ARBA" id="ARBA00023056"/>
    </source>
</evidence>
<keyword evidence="5" id="KW-0479">Metal-binding</keyword>
<dbReference type="PANTHER" id="PTHR11183">
    <property type="entry name" value="GLYCOGENIN SUBFAMILY MEMBER"/>
    <property type="match status" value="1"/>
</dbReference>
<dbReference type="InterPro" id="IPR029044">
    <property type="entry name" value="Nucleotide-diphossugar_trans"/>
</dbReference>
<dbReference type="WBParaSite" id="ACRNAN_scaffold4703.g9064.t1">
    <property type="protein sequence ID" value="ACRNAN_scaffold4703.g9064.t1"/>
    <property type="gene ID" value="ACRNAN_scaffold4703.g9064"/>
</dbReference>
<evidence type="ECO:0000256" key="7">
    <source>
        <dbReference type="ARBA" id="ARBA00023180"/>
    </source>
</evidence>
<keyword evidence="3" id="KW-0963">Cytoplasm</keyword>
<keyword evidence="7" id="KW-0325">Glycoprotein</keyword>
<dbReference type="GO" id="GO:0046872">
    <property type="term" value="F:metal ion binding"/>
    <property type="evidence" value="ECO:0007669"/>
    <property type="project" value="UniProtKB-KW"/>
</dbReference>
<evidence type="ECO:0000256" key="10">
    <source>
        <dbReference type="ARBA" id="ARBA00038934"/>
    </source>
</evidence>
<dbReference type="GO" id="GO:0008466">
    <property type="term" value="F:glycogenin glucosyltransferase activity"/>
    <property type="evidence" value="ECO:0007669"/>
    <property type="project" value="UniProtKB-EC"/>
</dbReference>
<accession>A0A914DZ08</accession>
<comment type="catalytic activity">
    <reaction evidence="12">
        <text>L-tyrosyl-[glycogenin] + UDP-alpha-D-glucose = alpha-D-glucosyl-L-tyrosyl-[glycogenin] + UDP + H(+)</text>
        <dbReference type="Rhea" id="RHEA:23360"/>
        <dbReference type="Rhea" id="RHEA-COMP:14604"/>
        <dbReference type="Rhea" id="RHEA-COMP:14605"/>
        <dbReference type="ChEBI" id="CHEBI:15378"/>
        <dbReference type="ChEBI" id="CHEBI:46858"/>
        <dbReference type="ChEBI" id="CHEBI:58223"/>
        <dbReference type="ChEBI" id="CHEBI:58885"/>
        <dbReference type="ChEBI" id="CHEBI:140573"/>
        <dbReference type="EC" id="2.4.1.186"/>
    </reaction>
</comment>
<evidence type="ECO:0000256" key="2">
    <source>
        <dbReference type="ARBA" id="ARBA00004496"/>
    </source>
</evidence>
<dbReference type="EC" id="2.4.1.186" evidence="10"/>
<dbReference type="GO" id="GO:0005737">
    <property type="term" value="C:cytoplasm"/>
    <property type="evidence" value="ECO:0007669"/>
    <property type="project" value="UniProtKB-SubCell"/>
</dbReference>
<evidence type="ECO:0000256" key="4">
    <source>
        <dbReference type="ARBA" id="ARBA00022679"/>
    </source>
</evidence>
<dbReference type="CDD" id="cd02537">
    <property type="entry name" value="GT8_Glycogenin"/>
    <property type="match status" value="1"/>
</dbReference>
<keyword evidence="6" id="KW-0320">Glycogen biosynthesis</keyword>
<comment type="catalytic activity">
    <reaction evidence="11">
        <text>[1,4-alpha-D-glucosyl](n)-L-tyrosyl-[glycogenin] + UDP-alpha-D-glucose = [1,4-alpha-D-glucosyl](n+1)-L-tyrosyl-[glycogenin] + UDP + H(+)</text>
        <dbReference type="Rhea" id="RHEA:56560"/>
        <dbReference type="Rhea" id="RHEA-COMP:14606"/>
        <dbReference type="Rhea" id="RHEA-COMP:14607"/>
        <dbReference type="ChEBI" id="CHEBI:15378"/>
        <dbReference type="ChEBI" id="CHEBI:58223"/>
        <dbReference type="ChEBI" id="CHEBI:58885"/>
        <dbReference type="ChEBI" id="CHEBI:140574"/>
        <dbReference type="EC" id="2.4.1.186"/>
    </reaction>
</comment>
<keyword evidence="8" id="KW-0464">Manganese</keyword>
<name>A0A914DZ08_9BILA</name>
<evidence type="ECO:0000256" key="9">
    <source>
        <dbReference type="ARBA" id="ARBA00038162"/>
    </source>
</evidence>
<dbReference type="Proteomes" id="UP000887540">
    <property type="component" value="Unplaced"/>
</dbReference>
<proteinExistence type="inferred from homology"/>
<evidence type="ECO:0000313" key="15">
    <source>
        <dbReference type="WBParaSite" id="ACRNAN_scaffold4703.g9064.t1"/>
    </source>
</evidence>
<dbReference type="GO" id="GO:0005978">
    <property type="term" value="P:glycogen biosynthetic process"/>
    <property type="evidence" value="ECO:0007669"/>
    <property type="project" value="UniProtKB-KW"/>
</dbReference>
<evidence type="ECO:0000256" key="12">
    <source>
        <dbReference type="ARBA" id="ARBA00052293"/>
    </source>
</evidence>
<evidence type="ECO:0000256" key="3">
    <source>
        <dbReference type="ARBA" id="ARBA00022490"/>
    </source>
</evidence>
<comment type="subcellular location">
    <subcellularLocation>
        <location evidence="2">Cytoplasm</location>
    </subcellularLocation>
</comment>
<dbReference type="InterPro" id="IPR002495">
    <property type="entry name" value="Glyco_trans_8"/>
</dbReference>
<dbReference type="Pfam" id="PF01501">
    <property type="entry name" value="Glyco_transf_8"/>
    <property type="match status" value="1"/>
</dbReference>
<comment type="similarity">
    <text evidence="9">Belongs to the glycosyltransferase 8 family. Glycogenin subfamily.</text>
</comment>